<feature type="transmembrane region" description="Helical" evidence="2">
    <location>
        <begin position="37"/>
        <end position="57"/>
    </location>
</feature>
<name>A0ABR9ZLZ9_9CORY</name>
<proteinExistence type="predicted"/>
<evidence type="ECO:0000313" key="3">
    <source>
        <dbReference type="EMBL" id="MBF4553958.1"/>
    </source>
</evidence>
<evidence type="ECO:0000313" key="4">
    <source>
        <dbReference type="Proteomes" id="UP000635902"/>
    </source>
</evidence>
<keyword evidence="2" id="KW-1133">Transmembrane helix</keyword>
<evidence type="ECO:0000256" key="1">
    <source>
        <dbReference type="SAM" id="MobiDB-lite"/>
    </source>
</evidence>
<keyword evidence="2" id="KW-0472">Membrane</keyword>
<keyword evidence="2" id="KW-0812">Transmembrane</keyword>
<reference evidence="3 4" key="1">
    <citation type="submission" date="2020-10" db="EMBL/GenBank/DDBJ databases">
        <title>Novel species in genus Corynebacterium.</title>
        <authorList>
            <person name="Zhang G."/>
        </authorList>
    </citation>
    <scope>NUCLEOTIDE SEQUENCE [LARGE SCALE GENOMIC DNA]</scope>
    <source>
        <strain evidence="3 4">DSM 45110</strain>
    </source>
</reference>
<accession>A0ABR9ZLZ9</accession>
<gene>
    <name evidence="3" type="ORF">IRY30_07685</name>
</gene>
<feature type="region of interest" description="Disordered" evidence="1">
    <location>
        <begin position="1"/>
        <end position="30"/>
    </location>
</feature>
<evidence type="ECO:0000256" key="2">
    <source>
        <dbReference type="SAM" id="Phobius"/>
    </source>
</evidence>
<dbReference type="Proteomes" id="UP000635902">
    <property type="component" value="Unassembled WGS sequence"/>
</dbReference>
<keyword evidence="4" id="KW-1185">Reference proteome</keyword>
<dbReference type="RefSeq" id="WP_194556840.1">
    <property type="nucleotide sequence ID" value="NZ_JADKMY010000002.1"/>
</dbReference>
<organism evidence="3 4">
    <name type="scientific">Corynebacterium suicordis DSM 45110</name>
    <dbReference type="NCBI Taxonomy" id="1121369"/>
    <lineage>
        <taxon>Bacteria</taxon>
        <taxon>Bacillati</taxon>
        <taxon>Actinomycetota</taxon>
        <taxon>Actinomycetes</taxon>
        <taxon>Mycobacteriales</taxon>
        <taxon>Corynebacteriaceae</taxon>
        <taxon>Corynebacterium</taxon>
    </lineage>
</organism>
<comment type="caution">
    <text evidence="3">The sequence shown here is derived from an EMBL/GenBank/DDBJ whole genome shotgun (WGS) entry which is preliminary data.</text>
</comment>
<feature type="transmembrane region" description="Helical" evidence="2">
    <location>
        <begin position="108"/>
        <end position="129"/>
    </location>
</feature>
<protein>
    <submittedName>
        <fullName evidence="3">DUF4233 domain-containing protein</fullName>
    </submittedName>
</protein>
<dbReference type="EMBL" id="JADKMY010000002">
    <property type="protein sequence ID" value="MBF4553958.1"/>
    <property type="molecule type" value="Genomic_DNA"/>
</dbReference>
<sequence length="151" mass="16073">MANNEQEPATGQAGAAKVGPLGLGHTPKNDPMKGVRGVMAGTHIMEAIVILLVLTVVTRVDNGAAATPLALTYVVGLGLLMVVAAFLQRAKFADALNIGLQVAAVAGFFVHISMGVVAIMFAAVWWYIYHLKKNMQLRMERGLLPSQHLDI</sequence>
<dbReference type="Pfam" id="PF14017">
    <property type="entry name" value="DUF4233"/>
    <property type="match status" value="1"/>
</dbReference>
<feature type="transmembrane region" description="Helical" evidence="2">
    <location>
        <begin position="69"/>
        <end position="88"/>
    </location>
</feature>
<dbReference type="InterPro" id="IPR025327">
    <property type="entry name" value="DUF4233"/>
</dbReference>